<organism evidence="2 3">
    <name type="scientific">Stephania yunnanensis</name>
    <dbReference type="NCBI Taxonomy" id="152371"/>
    <lineage>
        <taxon>Eukaryota</taxon>
        <taxon>Viridiplantae</taxon>
        <taxon>Streptophyta</taxon>
        <taxon>Embryophyta</taxon>
        <taxon>Tracheophyta</taxon>
        <taxon>Spermatophyta</taxon>
        <taxon>Magnoliopsida</taxon>
        <taxon>Ranunculales</taxon>
        <taxon>Menispermaceae</taxon>
        <taxon>Menispermoideae</taxon>
        <taxon>Cissampelideae</taxon>
        <taxon>Stephania</taxon>
    </lineage>
</organism>
<feature type="compositionally biased region" description="Basic residues" evidence="1">
    <location>
        <begin position="69"/>
        <end position="78"/>
    </location>
</feature>
<sequence length="102" mass="11049">MNNATARRSDDRGRAKVREGVREALEGEGGAKAETWEVMEWRRRGEDEEEGGGGGGGGGEEGEAEVMKKGRGRKKRKTGGVEGGGEWLEREKKKGKFISGID</sequence>
<keyword evidence="3" id="KW-1185">Reference proteome</keyword>
<reference evidence="2 3" key="1">
    <citation type="submission" date="2024-01" db="EMBL/GenBank/DDBJ databases">
        <title>Genome assemblies of Stephania.</title>
        <authorList>
            <person name="Yang L."/>
        </authorList>
    </citation>
    <scope>NUCLEOTIDE SEQUENCE [LARGE SCALE GENOMIC DNA]</scope>
    <source>
        <strain evidence="2">YNDBR</strain>
        <tissue evidence="2">Leaf</tissue>
    </source>
</reference>
<evidence type="ECO:0000313" key="2">
    <source>
        <dbReference type="EMBL" id="KAK9151321.1"/>
    </source>
</evidence>
<dbReference type="AlphaFoldDB" id="A0AAP0KEV5"/>
<feature type="region of interest" description="Disordered" evidence="1">
    <location>
        <begin position="1"/>
        <end position="102"/>
    </location>
</feature>
<evidence type="ECO:0000256" key="1">
    <source>
        <dbReference type="SAM" id="MobiDB-lite"/>
    </source>
</evidence>
<comment type="caution">
    <text evidence="2">The sequence shown here is derived from an EMBL/GenBank/DDBJ whole genome shotgun (WGS) entry which is preliminary data.</text>
</comment>
<accession>A0AAP0KEV5</accession>
<protein>
    <submittedName>
        <fullName evidence="2">Uncharacterized protein</fullName>
    </submittedName>
</protein>
<dbReference type="Proteomes" id="UP001420932">
    <property type="component" value="Unassembled WGS sequence"/>
</dbReference>
<name>A0AAP0KEV5_9MAGN</name>
<feature type="compositionally biased region" description="Basic and acidic residues" evidence="1">
    <location>
        <begin position="7"/>
        <end position="46"/>
    </location>
</feature>
<proteinExistence type="predicted"/>
<evidence type="ECO:0000313" key="3">
    <source>
        <dbReference type="Proteomes" id="UP001420932"/>
    </source>
</evidence>
<dbReference type="EMBL" id="JBBNAF010000004">
    <property type="protein sequence ID" value="KAK9151321.1"/>
    <property type="molecule type" value="Genomic_DNA"/>
</dbReference>
<gene>
    <name evidence="2" type="ORF">Syun_009630</name>
</gene>